<dbReference type="PANTHER" id="PTHR22954:SF3">
    <property type="entry name" value="PROTEIN CBG08539"/>
    <property type="match status" value="1"/>
</dbReference>
<protein>
    <submittedName>
        <fullName evidence="1">Uncharacterized protein</fullName>
    </submittedName>
</protein>
<proteinExistence type="predicted"/>
<dbReference type="InterPro" id="IPR005312">
    <property type="entry name" value="DUF1759"/>
</dbReference>
<comment type="caution">
    <text evidence="1">The sequence shown here is derived from an EMBL/GenBank/DDBJ whole genome shotgun (WGS) entry which is preliminary data.</text>
</comment>
<gene>
    <name evidence="1" type="ORF">ILUMI_07804</name>
</gene>
<dbReference type="Pfam" id="PF03564">
    <property type="entry name" value="DUF1759"/>
    <property type="match status" value="1"/>
</dbReference>
<keyword evidence="2" id="KW-1185">Reference proteome</keyword>
<evidence type="ECO:0000313" key="2">
    <source>
        <dbReference type="Proteomes" id="UP000801492"/>
    </source>
</evidence>
<reference evidence="1" key="1">
    <citation type="submission" date="2019-08" db="EMBL/GenBank/DDBJ databases">
        <title>The genome of the North American firefly Photinus pyralis.</title>
        <authorList>
            <consortium name="Photinus pyralis genome working group"/>
            <person name="Fallon T.R."/>
            <person name="Sander Lower S.E."/>
            <person name="Weng J.-K."/>
        </authorList>
    </citation>
    <scope>NUCLEOTIDE SEQUENCE</scope>
    <source>
        <strain evidence="1">TRF0915ILg1</strain>
        <tissue evidence="1">Whole body</tissue>
    </source>
</reference>
<dbReference type="Proteomes" id="UP000801492">
    <property type="component" value="Unassembled WGS sequence"/>
</dbReference>
<dbReference type="AlphaFoldDB" id="A0A8K0D7J5"/>
<dbReference type="EMBL" id="VTPC01003547">
    <property type="protein sequence ID" value="KAF2898371.1"/>
    <property type="molecule type" value="Genomic_DNA"/>
</dbReference>
<dbReference type="PANTHER" id="PTHR22954">
    <property type="entry name" value="RETROVIRAL PROTEASE-RELATED"/>
    <property type="match status" value="1"/>
</dbReference>
<sequence length="274" mass="32254">MIASFDSNMREHIHKIKSSKPDSSRMTHYLGDHIENEIIDLLGMTIKKRIEKLHHHIRLHTGQEIEAESEVFKVQQETLFTIHQEVTDLLLQESKVTEYEAEKKNENNYKREIARIELMAKKVLMKNNLNEEIKSMSAFGGGSRNYRMRLTKRELPKYSGDVRRLQAFWAAFQEIDEDKDIPIAEKYQYLVQSTVPESEAWKVVISYPISGKNYDKAVEDLKERFGREKMLIKVYVRDLLKLVIKNAKVLCGYPEFLEVHGRFINYVGFLRQLM</sequence>
<organism evidence="1 2">
    <name type="scientific">Ignelater luminosus</name>
    <name type="common">Cucubano</name>
    <name type="synonym">Pyrophorus luminosus</name>
    <dbReference type="NCBI Taxonomy" id="2038154"/>
    <lineage>
        <taxon>Eukaryota</taxon>
        <taxon>Metazoa</taxon>
        <taxon>Ecdysozoa</taxon>
        <taxon>Arthropoda</taxon>
        <taxon>Hexapoda</taxon>
        <taxon>Insecta</taxon>
        <taxon>Pterygota</taxon>
        <taxon>Neoptera</taxon>
        <taxon>Endopterygota</taxon>
        <taxon>Coleoptera</taxon>
        <taxon>Polyphaga</taxon>
        <taxon>Elateriformia</taxon>
        <taxon>Elateroidea</taxon>
        <taxon>Elateridae</taxon>
        <taxon>Agrypninae</taxon>
        <taxon>Pyrophorini</taxon>
        <taxon>Ignelater</taxon>
    </lineage>
</organism>
<name>A0A8K0D7J5_IGNLU</name>
<dbReference type="OrthoDB" id="7444419at2759"/>
<accession>A0A8K0D7J5</accession>
<evidence type="ECO:0000313" key="1">
    <source>
        <dbReference type="EMBL" id="KAF2898371.1"/>
    </source>
</evidence>